<keyword evidence="3" id="KW-1185">Reference proteome</keyword>
<evidence type="ECO:0000313" key="2">
    <source>
        <dbReference type="EMBL" id="SET16737.1"/>
    </source>
</evidence>
<evidence type="ECO:0000313" key="3">
    <source>
        <dbReference type="Proteomes" id="UP000199800"/>
    </source>
</evidence>
<dbReference type="EMBL" id="FOHN01000009">
    <property type="protein sequence ID" value="SET16737.1"/>
    <property type="molecule type" value="Genomic_DNA"/>
</dbReference>
<sequence length="144" mass="16797">MYDDLIRVIEEAGDRVEFASFGDGISDDWIELAEKRLGVTFPKSYKWWLNNYNGGEVCGEEIYSVYGLDFDEVVGGDIVYINELSRKNNSSFKDKLIISETDDEIFYFDLSNGLKENEYPVYELYSNTLYAHTFAEFLKRRITE</sequence>
<dbReference type="OrthoDB" id="4827574at2"/>
<dbReference type="SUPFAM" id="SSF160631">
    <property type="entry name" value="SMI1/KNR4-like"/>
    <property type="match status" value="1"/>
</dbReference>
<evidence type="ECO:0000259" key="1">
    <source>
        <dbReference type="SMART" id="SM00860"/>
    </source>
</evidence>
<dbReference type="RefSeq" id="WP_092477713.1">
    <property type="nucleotide sequence ID" value="NZ_FOHN01000009.1"/>
</dbReference>
<organism evidence="2 3">
    <name type="scientific">[Clostridium] polysaccharolyticum</name>
    <dbReference type="NCBI Taxonomy" id="29364"/>
    <lineage>
        <taxon>Bacteria</taxon>
        <taxon>Bacillati</taxon>
        <taxon>Bacillota</taxon>
        <taxon>Clostridia</taxon>
        <taxon>Lachnospirales</taxon>
        <taxon>Lachnospiraceae</taxon>
    </lineage>
</organism>
<dbReference type="STRING" id="29364.SAMN04487772_109108"/>
<dbReference type="Gene3D" id="3.40.1580.10">
    <property type="entry name" value="SMI1/KNR4-like"/>
    <property type="match status" value="1"/>
</dbReference>
<dbReference type="AlphaFoldDB" id="A0A1I0CCA5"/>
<reference evidence="2 3" key="1">
    <citation type="submission" date="2016-10" db="EMBL/GenBank/DDBJ databases">
        <authorList>
            <person name="de Groot N.N."/>
        </authorList>
    </citation>
    <scope>NUCLEOTIDE SEQUENCE [LARGE SCALE GENOMIC DNA]</scope>
    <source>
        <strain evidence="2 3">DSM 1801</strain>
    </source>
</reference>
<proteinExistence type="predicted"/>
<protein>
    <submittedName>
        <fullName evidence="2">SMI1-KNR4 cell-wall</fullName>
    </submittedName>
</protein>
<accession>A0A1I0CCA5</accession>
<feature type="domain" description="Knr4/Smi1-like" evidence="1">
    <location>
        <begin position="24"/>
        <end position="140"/>
    </location>
</feature>
<dbReference type="InterPro" id="IPR037883">
    <property type="entry name" value="Knr4/Smi1-like_sf"/>
</dbReference>
<gene>
    <name evidence="2" type="ORF">SAMN04487772_109108</name>
</gene>
<dbReference type="InterPro" id="IPR018958">
    <property type="entry name" value="Knr4/Smi1-like_dom"/>
</dbReference>
<dbReference type="SMART" id="SM00860">
    <property type="entry name" value="SMI1_KNR4"/>
    <property type="match status" value="1"/>
</dbReference>
<dbReference type="Pfam" id="PF14568">
    <property type="entry name" value="SUKH_6"/>
    <property type="match status" value="1"/>
</dbReference>
<name>A0A1I0CCA5_9FIRM</name>
<dbReference type="Proteomes" id="UP000199800">
    <property type="component" value="Unassembled WGS sequence"/>
</dbReference>